<feature type="compositionally biased region" description="Basic and acidic residues" evidence="1">
    <location>
        <begin position="47"/>
        <end position="58"/>
    </location>
</feature>
<feature type="compositionally biased region" description="Acidic residues" evidence="1">
    <location>
        <begin position="109"/>
        <end position="121"/>
    </location>
</feature>
<protein>
    <recommendedName>
        <fullName evidence="4">Protein kinase domain-containing protein</fullName>
    </recommendedName>
</protein>
<gene>
    <name evidence="2" type="ORF">PGLA1383_LOCUS50621</name>
</gene>
<accession>A0A813HBG1</accession>
<feature type="region of interest" description="Disordered" evidence="1">
    <location>
        <begin position="1"/>
        <end position="146"/>
    </location>
</feature>
<evidence type="ECO:0008006" key="4">
    <source>
        <dbReference type="Google" id="ProtNLM"/>
    </source>
</evidence>
<evidence type="ECO:0000256" key="1">
    <source>
        <dbReference type="SAM" id="MobiDB-lite"/>
    </source>
</evidence>
<proteinExistence type="predicted"/>
<name>A0A813HBG1_POLGL</name>
<dbReference type="EMBL" id="CAJNNV010031213">
    <property type="protein sequence ID" value="CAE8635014.1"/>
    <property type="molecule type" value="Genomic_DNA"/>
</dbReference>
<evidence type="ECO:0000313" key="2">
    <source>
        <dbReference type="EMBL" id="CAE8635014.1"/>
    </source>
</evidence>
<dbReference type="Proteomes" id="UP000654075">
    <property type="component" value="Unassembled WGS sequence"/>
</dbReference>
<evidence type="ECO:0000313" key="3">
    <source>
        <dbReference type="Proteomes" id="UP000654075"/>
    </source>
</evidence>
<reference evidence="2" key="1">
    <citation type="submission" date="2021-02" db="EMBL/GenBank/DDBJ databases">
        <authorList>
            <person name="Dougan E. K."/>
            <person name="Rhodes N."/>
            <person name="Thang M."/>
            <person name="Chan C."/>
        </authorList>
    </citation>
    <scope>NUCLEOTIDE SEQUENCE</scope>
</reference>
<dbReference type="AlphaFoldDB" id="A0A813HBG1"/>
<organism evidence="2 3">
    <name type="scientific">Polarella glacialis</name>
    <name type="common">Dinoflagellate</name>
    <dbReference type="NCBI Taxonomy" id="89957"/>
    <lineage>
        <taxon>Eukaryota</taxon>
        <taxon>Sar</taxon>
        <taxon>Alveolata</taxon>
        <taxon>Dinophyceae</taxon>
        <taxon>Suessiales</taxon>
        <taxon>Suessiaceae</taxon>
        <taxon>Polarella</taxon>
    </lineage>
</organism>
<feature type="compositionally biased region" description="Basic and acidic residues" evidence="1">
    <location>
        <begin position="67"/>
        <end position="77"/>
    </location>
</feature>
<comment type="caution">
    <text evidence="2">The sequence shown here is derived from an EMBL/GenBank/DDBJ whole genome shotgun (WGS) entry which is preliminary data.</text>
</comment>
<keyword evidence="3" id="KW-1185">Reference proteome</keyword>
<sequence length="289" mass="31520">MGDKPSSLAKSEQPEPELNFGPPARLPSPEPPLNFGLPARPRASSFPEERLSDIEALKQARQGSKSSFDEGVREGGERNSILTSENDDVGMDDAVRAGSKESVTPSCIEDSDVSDESFEFADEVRQTSASSDDEVSTADPDLPDQFPKLRISCHEEEDSFADDDFGELQVQRAGKRFRAESRSRSFTRQVTAPGRLQVADWTVHGEMTVLYDGRGSLANSTVRRASACSSTASPLQAMMMTDVAVKSVSTSCFDVGSLEMIRRECSILQRLGDGHPHILPLLGFEELES</sequence>
<feature type="non-terminal residue" evidence="2">
    <location>
        <position position="1"/>
    </location>
</feature>